<reference evidence="1" key="1">
    <citation type="submission" date="2021-12" db="EMBL/GenBank/DDBJ databases">
        <title>Alicyclobacillaceae gen. nov., sp. nov., isolated from chalcocite enrichment system.</title>
        <authorList>
            <person name="Jiang Z."/>
        </authorList>
    </citation>
    <scope>NUCLEOTIDE SEQUENCE</scope>
    <source>
        <strain evidence="1">MYW30-H2</strain>
    </source>
</reference>
<proteinExistence type="predicted"/>
<name>A0ABY4CJT6_9BACL</name>
<protein>
    <submittedName>
        <fullName evidence="1">Uncharacterized protein</fullName>
    </submittedName>
</protein>
<sequence>MMAETYMLQALQNGLASIRSNPSQLADILTALNANELSAAQQWFGNANNQIIIAPGFPMKPEQLPFIGITVGNDDQIESQTGIGLDYYTSTDSGSGIITQYRGAPFNGAIKGTIYTTNADLIVWLSAVCKWSLLSQYDWLGSDNGGAMRNIRIGLGDYEPSPGFLPIFSFARGVYLYGEYDCVFTTQPQAITSDSVTGSFSTQNDSFTIISN</sequence>
<dbReference type="RefSeq" id="WP_347437476.1">
    <property type="nucleotide sequence ID" value="NZ_CP089291.1"/>
</dbReference>
<accession>A0ABY4CJT6</accession>
<gene>
    <name evidence="1" type="ORF">LSG31_00395</name>
</gene>
<evidence type="ECO:0000313" key="2">
    <source>
        <dbReference type="Proteomes" id="UP000830167"/>
    </source>
</evidence>
<dbReference type="Proteomes" id="UP000830167">
    <property type="component" value="Chromosome"/>
</dbReference>
<dbReference type="EMBL" id="CP089291">
    <property type="protein sequence ID" value="UOF90777.1"/>
    <property type="molecule type" value="Genomic_DNA"/>
</dbReference>
<keyword evidence="2" id="KW-1185">Reference proteome</keyword>
<evidence type="ECO:0000313" key="1">
    <source>
        <dbReference type="EMBL" id="UOF90777.1"/>
    </source>
</evidence>
<organism evidence="1 2">
    <name type="scientific">Fodinisporobacter ferrooxydans</name>
    <dbReference type="NCBI Taxonomy" id="2901836"/>
    <lineage>
        <taxon>Bacteria</taxon>
        <taxon>Bacillati</taxon>
        <taxon>Bacillota</taxon>
        <taxon>Bacilli</taxon>
        <taxon>Bacillales</taxon>
        <taxon>Alicyclobacillaceae</taxon>
        <taxon>Fodinisporobacter</taxon>
    </lineage>
</organism>